<sequence>MTGGGELHGDGETSQKLRPDDTAGPEVPDQTVPDDQSERGLSNEIGIDNAQISVFKTTRIGRQIRRKNDGSQKCQNFDSPVSAREYTDHEEMTSHQKKNTVTSALTVRRS</sequence>
<feature type="compositionally biased region" description="Polar residues" evidence="1">
    <location>
        <begin position="99"/>
        <end position="110"/>
    </location>
</feature>
<proteinExistence type="predicted"/>
<feature type="compositionally biased region" description="Basic and acidic residues" evidence="1">
    <location>
        <begin position="7"/>
        <end position="21"/>
    </location>
</feature>
<feature type="region of interest" description="Disordered" evidence="1">
    <location>
        <begin position="1"/>
        <end position="46"/>
    </location>
</feature>
<feature type="compositionally biased region" description="Basic and acidic residues" evidence="1">
    <location>
        <begin position="85"/>
        <end position="94"/>
    </location>
</feature>
<dbReference type="AlphaFoldDB" id="A0A8W8MIE6"/>
<evidence type="ECO:0000313" key="2">
    <source>
        <dbReference type="EnsemblMetazoa" id="G33242.1:cds"/>
    </source>
</evidence>
<reference evidence="2" key="1">
    <citation type="submission" date="2022-08" db="UniProtKB">
        <authorList>
            <consortium name="EnsemblMetazoa"/>
        </authorList>
    </citation>
    <scope>IDENTIFICATION</scope>
    <source>
        <strain evidence="2">05x7-T-G4-1.051#20</strain>
    </source>
</reference>
<name>A0A8W8MIE6_MAGGI</name>
<dbReference type="EnsemblMetazoa" id="G33242.1">
    <property type="protein sequence ID" value="G33242.1:cds"/>
    <property type="gene ID" value="G33242"/>
</dbReference>
<dbReference type="Proteomes" id="UP000005408">
    <property type="component" value="Unassembled WGS sequence"/>
</dbReference>
<evidence type="ECO:0000313" key="3">
    <source>
        <dbReference type="Proteomes" id="UP000005408"/>
    </source>
</evidence>
<accession>A0A8W8MIE6</accession>
<protein>
    <submittedName>
        <fullName evidence="2">Uncharacterized protein</fullName>
    </submittedName>
</protein>
<organism evidence="2 3">
    <name type="scientific">Magallana gigas</name>
    <name type="common">Pacific oyster</name>
    <name type="synonym">Crassostrea gigas</name>
    <dbReference type="NCBI Taxonomy" id="29159"/>
    <lineage>
        <taxon>Eukaryota</taxon>
        <taxon>Metazoa</taxon>
        <taxon>Spiralia</taxon>
        <taxon>Lophotrochozoa</taxon>
        <taxon>Mollusca</taxon>
        <taxon>Bivalvia</taxon>
        <taxon>Autobranchia</taxon>
        <taxon>Pteriomorphia</taxon>
        <taxon>Ostreida</taxon>
        <taxon>Ostreoidea</taxon>
        <taxon>Ostreidae</taxon>
        <taxon>Magallana</taxon>
    </lineage>
</organism>
<keyword evidence="3" id="KW-1185">Reference proteome</keyword>
<feature type="region of interest" description="Disordered" evidence="1">
    <location>
        <begin position="63"/>
        <end position="110"/>
    </location>
</feature>
<evidence type="ECO:0000256" key="1">
    <source>
        <dbReference type="SAM" id="MobiDB-lite"/>
    </source>
</evidence>